<gene>
    <name evidence="2" type="ORF">UFOPK2996_01453</name>
</gene>
<feature type="domain" description="Fe2OG dioxygenase" evidence="1">
    <location>
        <begin position="152"/>
        <end position="262"/>
    </location>
</feature>
<dbReference type="InterPro" id="IPR005123">
    <property type="entry name" value="Oxoglu/Fe-dep_dioxygenase_dom"/>
</dbReference>
<accession>A0A6J6YIT1</accession>
<dbReference type="AlphaFoldDB" id="A0A6J6YIT1"/>
<dbReference type="Pfam" id="PF14226">
    <property type="entry name" value="DIOX_N"/>
    <property type="match status" value="1"/>
</dbReference>
<dbReference type="PRINTS" id="PR00682">
    <property type="entry name" value="IPNSYNTHASE"/>
</dbReference>
<dbReference type="InterPro" id="IPR027443">
    <property type="entry name" value="IPNS-like_sf"/>
</dbReference>
<dbReference type="InterPro" id="IPR044861">
    <property type="entry name" value="IPNS-like_FE2OG_OXY"/>
</dbReference>
<protein>
    <submittedName>
        <fullName evidence="2">Unannotated protein</fullName>
    </submittedName>
</protein>
<dbReference type="InterPro" id="IPR026992">
    <property type="entry name" value="DIOX_N"/>
</dbReference>
<evidence type="ECO:0000259" key="1">
    <source>
        <dbReference type="PROSITE" id="PS51471"/>
    </source>
</evidence>
<organism evidence="2">
    <name type="scientific">freshwater metagenome</name>
    <dbReference type="NCBI Taxonomy" id="449393"/>
    <lineage>
        <taxon>unclassified sequences</taxon>
        <taxon>metagenomes</taxon>
        <taxon>ecological metagenomes</taxon>
    </lineage>
</organism>
<dbReference type="EMBL" id="CAFAAH010000252">
    <property type="protein sequence ID" value="CAB4808183.1"/>
    <property type="molecule type" value="Genomic_DNA"/>
</dbReference>
<dbReference type="Gene3D" id="2.60.120.330">
    <property type="entry name" value="B-lactam Antibiotic, Isopenicillin N Synthase, Chain"/>
    <property type="match status" value="1"/>
</dbReference>
<dbReference type="InterPro" id="IPR050231">
    <property type="entry name" value="Iron_ascorbate_oxido_reductase"/>
</dbReference>
<dbReference type="SUPFAM" id="SSF51197">
    <property type="entry name" value="Clavaminate synthase-like"/>
    <property type="match status" value="1"/>
</dbReference>
<dbReference type="Pfam" id="PF03171">
    <property type="entry name" value="2OG-FeII_Oxy"/>
    <property type="match status" value="1"/>
</dbReference>
<reference evidence="2" key="1">
    <citation type="submission" date="2020-05" db="EMBL/GenBank/DDBJ databases">
        <authorList>
            <person name="Chiriac C."/>
            <person name="Salcher M."/>
            <person name="Ghai R."/>
            <person name="Kavagutti S V."/>
        </authorList>
    </citation>
    <scope>NUCLEOTIDE SEQUENCE</scope>
</reference>
<proteinExistence type="predicted"/>
<dbReference type="PROSITE" id="PS51471">
    <property type="entry name" value="FE2OG_OXY"/>
    <property type="match status" value="1"/>
</dbReference>
<sequence>MPKVPVVDISNPSSSDLGAIDSACRDHGFFLIAGHGLDAIIADTWEQTRRFFDADRSLRKSVERTLENPLGYFDRELTKRERDHKEVFDFIDPSVERLDARNRWPEDLEGFRSTLNHYFDAFSDLTSRTLDLIHSALALSADSRALTSFDRNSSTVRLNHYTLGDPVPEGERDGLAVLGKTALGYHTDPGAITLLLQDDTGGLQAESLGDGWIDVPPTTGTVVVNLGDCMQAWTNDRYRAAVHRVLPMTTKRRFSIPYFANPHRDAMVAPLPELSIGGARYREFAWREYMAARAYDNFTDLGEPDTQVTDFRI</sequence>
<name>A0A6J6YIT1_9ZZZZ</name>
<evidence type="ECO:0000313" key="2">
    <source>
        <dbReference type="EMBL" id="CAB4808183.1"/>
    </source>
</evidence>
<dbReference type="PANTHER" id="PTHR47990">
    <property type="entry name" value="2-OXOGLUTARATE (2OG) AND FE(II)-DEPENDENT OXYGENASE SUPERFAMILY PROTEIN-RELATED"/>
    <property type="match status" value="1"/>
</dbReference>